<dbReference type="Proteomes" id="UP000051581">
    <property type="component" value="Unassembled WGS sequence"/>
</dbReference>
<organism evidence="1 2">
    <name type="scientific">Lentilactobacillus sunkii DSM 19904</name>
    <dbReference type="NCBI Taxonomy" id="1423808"/>
    <lineage>
        <taxon>Bacteria</taxon>
        <taxon>Bacillati</taxon>
        <taxon>Bacillota</taxon>
        <taxon>Bacilli</taxon>
        <taxon>Lactobacillales</taxon>
        <taxon>Lactobacillaceae</taxon>
        <taxon>Lentilactobacillus</taxon>
    </lineage>
</organism>
<proteinExistence type="predicted"/>
<evidence type="ECO:0000313" key="2">
    <source>
        <dbReference type="Proteomes" id="UP000051581"/>
    </source>
</evidence>
<dbReference type="AlphaFoldDB" id="A0A0R1KX55"/>
<sequence>MEQHVFRESTFYLEFNNGRIYYCDKDGVKVRCNQELDDYYGLIEYYIFSKEPMVF</sequence>
<keyword evidence="2" id="KW-1185">Reference proteome</keyword>
<comment type="caution">
    <text evidence="1">The sequence shown here is derived from an EMBL/GenBank/DDBJ whole genome shotgun (WGS) entry which is preliminary data.</text>
</comment>
<dbReference type="RefSeq" id="WP_156653613.1">
    <property type="nucleotide sequence ID" value="NZ_AZEA01000013.1"/>
</dbReference>
<accession>A0A0R1KX55</accession>
<dbReference type="EMBL" id="AZEA01000013">
    <property type="protein sequence ID" value="KRK88005.1"/>
    <property type="molecule type" value="Genomic_DNA"/>
</dbReference>
<gene>
    <name evidence="1" type="ORF">FD17_GL000653</name>
</gene>
<protein>
    <submittedName>
        <fullName evidence="1">Uncharacterized protein</fullName>
    </submittedName>
</protein>
<dbReference type="PATRIC" id="fig|1423808.3.peg.657"/>
<dbReference type="OrthoDB" id="9905451at2"/>
<name>A0A0R1KX55_9LACO</name>
<reference evidence="1 2" key="1">
    <citation type="journal article" date="2015" name="Genome Announc.">
        <title>Expanding the biotechnology potential of lactobacilli through comparative genomics of 213 strains and associated genera.</title>
        <authorList>
            <person name="Sun Z."/>
            <person name="Harris H.M."/>
            <person name="McCann A."/>
            <person name="Guo C."/>
            <person name="Argimon S."/>
            <person name="Zhang W."/>
            <person name="Yang X."/>
            <person name="Jeffery I.B."/>
            <person name="Cooney J.C."/>
            <person name="Kagawa T.F."/>
            <person name="Liu W."/>
            <person name="Song Y."/>
            <person name="Salvetti E."/>
            <person name="Wrobel A."/>
            <person name="Rasinkangas P."/>
            <person name="Parkhill J."/>
            <person name="Rea M.C."/>
            <person name="O'Sullivan O."/>
            <person name="Ritari J."/>
            <person name="Douillard F.P."/>
            <person name="Paul Ross R."/>
            <person name="Yang R."/>
            <person name="Briner A.E."/>
            <person name="Felis G.E."/>
            <person name="de Vos W.M."/>
            <person name="Barrangou R."/>
            <person name="Klaenhammer T.R."/>
            <person name="Caufield P.W."/>
            <person name="Cui Y."/>
            <person name="Zhang H."/>
            <person name="O'Toole P.W."/>
        </authorList>
    </citation>
    <scope>NUCLEOTIDE SEQUENCE [LARGE SCALE GENOMIC DNA]</scope>
    <source>
        <strain evidence="1 2">DSM 19904</strain>
    </source>
</reference>
<evidence type="ECO:0000313" key="1">
    <source>
        <dbReference type="EMBL" id="KRK88005.1"/>
    </source>
</evidence>